<dbReference type="RefSeq" id="WP_309797598.1">
    <property type="nucleotide sequence ID" value="NZ_BAAAHY010000005.1"/>
</dbReference>
<dbReference type="Gene3D" id="1.10.260.40">
    <property type="entry name" value="lambda repressor-like DNA-binding domains"/>
    <property type="match status" value="1"/>
</dbReference>
<dbReference type="Proteomes" id="UP001185069">
    <property type="component" value="Unassembled WGS sequence"/>
</dbReference>
<evidence type="ECO:0000313" key="3">
    <source>
        <dbReference type="Proteomes" id="UP001185069"/>
    </source>
</evidence>
<evidence type="ECO:0000313" key="2">
    <source>
        <dbReference type="EMBL" id="MDR6269349.1"/>
    </source>
</evidence>
<evidence type="ECO:0000256" key="1">
    <source>
        <dbReference type="SAM" id="MobiDB-lite"/>
    </source>
</evidence>
<gene>
    <name evidence="2" type="ORF">JOE69_001587</name>
</gene>
<accession>A0ABU1JAB0</accession>
<proteinExistence type="predicted"/>
<protein>
    <submittedName>
        <fullName evidence="2">Transcriptional regulator with XRE-family HTH domain</fullName>
    </submittedName>
</protein>
<feature type="region of interest" description="Disordered" evidence="1">
    <location>
        <begin position="132"/>
        <end position="176"/>
    </location>
</feature>
<reference evidence="2 3" key="1">
    <citation type="submission" date="2023-07" db="EMBL/GenBank/DDBJ databases">
        <title>Sequencing the genomes of 1000 actinobacteria strains.</title>
        <authorList>
            <person name="Klenk H.-P."/>
        </authorList>
    </citation>
    <scope>NUCLEOTIDE SEQUENCE [LARGE SCALE GENOMIC DNA]</scope>
    <source>
        <strain evidence="2 3">DSM 14555</strain>
    </source>
</reference>
<dbReference type="InterPro" id="IPR010982">
    <property type="entry name" value="Lambda_DNA-bd_dom_sf"/>
</dbReference>
<name>A0ABU1JAB0_9MICC</name>
<organism evidence="2 3">
    <name type="scientific">Arthrobacter russicus</name>
    <dbReference type="NCBI Taxonomy" id="172040"/>
    <lineage>
        <taxon>Bacteria</taxon>
        <taxon>Bacillati</taxon>
        <taxon>Actinomycetota</taxon>
        <taxon>Actinomycetes</taxon>
        <taxon>Micrococcales</taxon>
        <taxon>Micrococcaceae</taxon>
        <taxon>Arthrobacter</taxon>
    </lineage>
</organism>
<sequence>MASGPTSNDESTEVLPIGELIRAERARSGLSYRDLAGKAESAGYSVKFQYLNDLANAGPKSWPKQPDTFRGLAAALQLPVRDIVLSYAVSLGLDIGGTESRLSAGLPESIDSIAPEVTDALLALIRTLAEHPDSRSSAGKTDELGLAADSSKNRGKALEASIAELGEGTQEPRRKG</sequence>
<comment type="caution">
    <text evidence="2">The sequence shown here is derived from an EMBL/GenBank/DDBJ whole genome shotgun (WGS) entry which is preliminary data.</text>
</comment>
<keyword evidence="3" id="KW-1185">Reference proteome</keyword>
<dbReference type="EMBL" id="JAVDQF010000001">
    <property type="protein sequence ID" value="MDR6269349.1"/>
    <property type="molecule type" value="Genomic_DNA"/>
</dbReference>